<keyword evidence="1" id="KW-1133">Transmembrane helix</keyword>
<comment type="caution">
    <text evidence="2">The sequence shown here is derived from an EMBL/GenBank/DDBJ whole genome shotgun (WGS) entry which is preliminary data.</text>
</comment>
<dbReference type="Proteomes" id="UP000006201">
    <property type="component" value="Unassembled WGS sequence"/>
</dbReference>
<evidence type="ECO:0000256" key="1">
    <source>
        <dbReference type="SAM" id="Phobius"/>
    </source>
</evidence>
<evidence type="ECO:0000313" key="3">
    <source>
        <dbReference type="Proteomes" id="UP000006201"/>
    </source>
</evidence>
<dbReference type="HOGENOM" id="CLU_3047125_0_0_6"/>
<organism evidence="2 3">
    <name type="scientific">Pseudoalteromonas tunicata D2</name>
    <dbReference type="NCBI Taxonomy" id="87626"/>
    <lineage>
        <taxon>Bacteria</taxon>
        <taxon>Pseudomonadati</taxon>
        <taxon>Pseudomonadota</taxon>
        <taxon>Gammaproteobacteria</taxon>
        <taxon>Alteromonadales</taxon>
        <taxon>Pseudoalteromonadaceae</taxon>
        <taxon>Pseudoalteromonas</taxon>
    </lineage>
</organism>
<keyword evidence="1" id="KW-0472">Membrane</keyword>
<dbReference type="EMBL" id="AAOH01000004">
    <property type="protein sequence ID" value="EAR28369.1"/>
    <property type="molecule type" value="Genomic_DNA"/>
</dbReference>
<gene>
    <name evidence="2" type="ORF">PTD2_21177</name>
</gene>
<evidence type="ECO:0000313" key="2">
    <source>
        <dbReference type="EMBL" id="EAR28369.1"/>
    </source>
</evidence>
<dbReference type="AlphaFoldDB" id="A4CAG1"/>
<name>A4CAG1_9GAMM</name>
<proteinExistence type="predicted"/>
<reference evidence="2 3" key="1">
    <citation type="submission" date="2006-02" db="EMBL/GenBank/DDBJ databases">
        <authorList>
            <person name="Moran M.A."/>
            <person name="Kjelleberg S."/>
            <person name="Egan S."/>
            <person name="Saunders N."/>
            <person name="Thomas T."/>
            <person name="Ferriera S."/>
            <person name="Johnson J."/>
            <person name="Kravitz S."/>
            <person name="Halpern A."/>
            <person name="Remington K."/>
            <person name="Beeson K."/>
            <person name="Tran B."/>
            <person name="Rogers Y.-H."/>
            <person name="Friedman R."/>
            <person name="Venter J.C."/>
        </authorList>
    </citation>
    <scope>NUCLEOTIDE SEQUENCE [LARGE SCALE GENOMIC DNA]</scope>
    <source>
        <strain evidence="2 3">D2</strain>
    </source>
</reference>
<accession>A4CAG1</accession>
<keyword evidence="3" id="KW-1185">Reference proteome</keyword>
<protein>
    <submittedName>
        <fullName evidence="2">Uncharacterized protein</fullName>
    </submittedName>
</protein>
<dbReference type="RefSeq" id="WP_009840200.1">
    <property type="nucleotide sequence ID" value="NZ_CH959301.1"/>
</dbReference>
<keyword evidence="1" id="KW-0812">Transmembrane</keyword>
<dbReference type="STRING" id="87626.PTD2_21177"/>
<feature type="transmembrane region" description="Helical" evidence="1">
    <location>
        <begin position="20"/>
        <end position="42"/>
    </location>
</feature>
<sequence>MEKVGAPNKEALSEDYGLGLVGLLVIVPFSFILSVITAKLTWSWLGRRDKSKNT</sequence>